<name>A0A939G1H8_9BACT</name>
<dbReference type="Proteomes" id="UP000664795">
    <property type="component" value="Unassembled WGS sequence"/>
</dbReference>
<dbReference type="EMBL" id="JAFMYU010000001">
    <property type="protein sequence ID" value="MBO0929360.1"/>
    <property type="molecule type" value="Genomic_DNA"/>
</dbReference>
<evidence type="ECO:0000313" key="2">
    <source>
        <dbReference type="Proteomes" id="UP000664795"/>
    </source>
</evidence>
<comment type="caution">
    <text evidence="1">The sequence shown here is derived from an EMBL/GenBank/DDBJ whole genome shotgun (WGS) entry which is preliminary data.</text>
</comment>
<evidence type="ECO:0000313" key="1">
    <source>
        <dbReference type="EMBL" id="MBO0929360.1"/>
    </source>
</evidence>
<dbReference type="RefSeq" id="WP_207333333.1">
    <property type="nucleotide sequence ID" value="NZ_JAFMYU010000001.1"/>
</dbReference>
<sequence>MIRLYPPALSQPTADSLVAYGQQVVDAGNYTAQVAEAAKRFKQYNTQQNRAFAEVRKHLGDMCCGPRRCHYCEDSVADEVEHMAPKSLYPDRAFSWDNYCYACGPCNGPKNNKYTVFRHSNPDSLYKIPPHPDKALVLSPPPAGVDALIDPRRENPLAFMMLDLGGGALGFRFSELDDDPDSRDFKRANYTIEVLHLNTRTELVRARRLAYTNFRARLQAYIHERDNGATSTHLADLQQHIQDESHQTVWQEMKRQYHIIPELTRLFAEAPEALGW</sequence>
<protein>
    <submittedName>
        <fullName evidence="1">Aminoglycoside phosphotransferase</fullName>
    </submittedName>
</protein>
<reference evidence="1 2" key="1">
    <citation type="submission" date="2021-03" db="EMBL/GenBank/DDBJ databases">
        <title>Fibrella sp. HMF5036 genome sequencing and assembly.</title>
        <authorList>
            <person name="Kang H."/>
            <person name="Kim H."/>
            <person name="Bae S."/>
            <person name="Joh K."/>
        </authorList>
    </citation>
    <scope>NUCLEOTIDE SEQUENCE [LARGE SCALE GENOMIC DNA]</scope>
    <source>
        <strain evidence="1 2">HMF5036</strain>
    </source>
</reference>
<accession>A0A939G1H8</accession>
<organism evidence="1 2">
    <name type="scientific">Fibrella aquatilis</name>
    <dbReference type="NCBI Taxonomy" id="2817059"/>
    <lineage>
        <taxon>Bacteria</taxon>
        <taxon>Pseudomonadati</taxon>
        <taxon>Bacteroidota</taxon>
        <taxon>Cytophagia</taxon>
        <taxon>Cytophagales</taxon>
        <taxon>Spirosomataceae</taxon>
        <taxon>Fibrella</taxon>
    </lineage>
</organism>
<keyword evidence="2" id="KW-1185">Reference proteome</keyword>
<dbReference type="Gene3D" id="1.10.30.50">
    <property type="match status" value="1"/>
</dbReference>
<proteinExistence type="predicted"/>
<dbReference type="AlphaFoldDB" id="A0A939G1H8"/>
<gene>
    <name evidence="1" type="ORF">J2I48_00045</name>
</gene>